<dbReference type="AlphaFoldDB" id="A0A4S9AC19"/>
<evidence type="ECO:0000256" key="4">
    <source>
        <dbReference type="ARBA" id="ARBA00023239"/>
    </source>
</evidence>
<dbReference type="SUPFAM" id="SSF51316">
    <property type="entry name" value="Mss4-like"/>
    <property type="match status" value="1"/>
</dbReference>
<dbReference type="InterPro" id="IPR011057">
    <property type="entry name" value="Mss4-like_sf"/>
</dbReference>
<evidence type="ECO:0000313" key="8">
    <source>
        <dbReference type="Proteomes" id="UP000308802"/>
    </source>
</evidence>
<accession>A0A4S9AC19</accession>
<keyword evidence="4" id="KW-0456">Lyase</keyword>
<dbReference type="GO" id="GO:0016846">
    <property type="term" value="F:carbon-sulfur lyase activity"/>
    <property type="evidence" value="ECO:0007669"/>
    <property type="project" value="InterPro"/>
</dbReference>
<dbReference type="Proteomes" id="UP000310039">
    <property type="component" value="Unassembled WGS sequence"/>
</dbReference>
<evidence type="ECO:0000256" key="1">
    <source>
        <dbReference type="ARBA" id="ARBA00005495"/>
    </source>
</evidence>
<dbReference type="PANTHER" id="PTHR33337">
    <property type="entry name" value="GFA DOMAIN-CONTAINING PROTEIN"/>
    <property type="match status" value="1"/>
</dbReference>
<organism evidence="6 8">
    <name type="scientific">Aureobasidium pullulans</name>
    <name type="common">Black yeast</name>
    <name type="synonym">Pullularia pullulans</name>
    <dbReference type="NCBI Taxonomy" id="5580"/>
    <lineage>
        <taxon>Eukaryota</taxon>
        <taxon>Fungi</taxon>
        <taxon>Dikarya</taxon>
        <taxon>Ascomycota</taxon>
        <taxon>Pezizomycotina</taxon>
        <taxon>Dothideomycetes</taxon>
        <taxon>Dothideomycetidae</taxon>
        <taxon>Dothideales</taxon>
        <taxon>Saccotheciaceae</taxon>
        <taxon>Aureobasidium</taxon>
    </lineage>
</organism>
<proteinExistence type="inferred from homology"/>
<feature type="domain" description="CENP-V/GFA" evidence="5">
    <location>
        <begin position="2"/>
        <end position="133"/>
    </location>
</feature>
<evidence type="ECO:0000313" key="7">
    <source>
        <dbReference type="EMBL" id="THZ84828.1"/>
    </source>
</evidence>
<name>A0A4S9AC19_AURPU</name>
<keyword evidence="2" id="KW-0479">Metal-binding</keyword>
<dbReference type="Pfam" id="PF04828">
    <property type="entry name" value="GFA"/>
    <property type="match status" value="1"/>
</dbReference>
<dbReference type="EMBL" id="QZAO01000054">
    <property type="protein sequence ID" value="THW76854.1"/>
    <property type="molecule type" value="Genomic_DNA"/>
</dbReference>
<comment type="caution">
    <text evidence="6">The sequence shown here is derived from an EMBL/GenBank/DDBJ whole genome shotgun (WGS) entry which is preliminary data.</text>
</comment>
<evidence type="ECO:0000256" key="2">
    <source>
        <dbReference type="ARBA" id="ARBA00022723"/>
    </source>
</evidence>
<comment type="similarity">
    <text evidence="1">Belongs to the Gfa family.</text>
</comment>
<evidence type="ECO:0000256" key="3">
    <source>
        <dbReference type="ARBA" id="ARBA00022833"/>
    </source>
</evidence>
<keyword evidence="3" id="KW-0862">Zinc</keyword>
<dbReference type="PROSITE" id="PS51891">
    <property type="entry name" value="CENP_V_GFA"/>
    <property type="match status" value="1"/>
</dbReference>
<dbReference type="InterPro" id="IPR006913">
    <property type="entry name" value="CENP-V/GFA"/>
</dbReference>
<dbReference type="EMBL" id="QZBT01000040">
    <property type="protein sequence ID" value="THZ84828.1"/>
    <property type="molecule type" value="Genomic_DNA"/>
</dbReference>
<evidence type="ECO:0000313" key="9">
    <source>
        <dbReference type="Proteomes" id="UP000310039"/>
    </source>
</evidence>
<evidence type="ECO:0000259" key="5">
    <source>
        <dbReference type="PROSITE" id="PS51891"/>
    </source>
</evidence>
<dbReference type="Gene3D" id="3.90.1590.10">
    <property type="entry name" value="glutathione-dependent formaldehyde- activating enzyme (gfa)"/>
    <property type="match status" value="1"/>
</dbReference>
<gene>
    <name evidence="7" type="ORF">D6C84_03799</name>
    <name evidence="6" type="ORF">D6D19_02786</name>
</gene>
<dbReference type="Proteomes" id="UP000308802">
    <property type="component" value="Unassembled WGS sequence"/>
</dbReference>
<reference evidence="8 9" key="1">
    <citation type="submission" date="2018-10" db="EMBL/GenBank/DDBJ databases">
        <title>Fifty Aureobasidium pullulans genomes reveal a recombining polyextremotolerant generalist.</title>
        <authorList>
            <person name="Gostincar C."/>
            <person name="Turk M."/>
            <person name="Zajc J."/>
            <person name="Gunde-Cimerman N."/>
        </authorList>
    </citation>
    <scope>NUCLEOTIDE SEQUENCE [LARGE SCALE GENOMIC DNA]</scope>
    <source>
        <strain evidence="6 8">EXF-10659</strain>
        <strain evidence="7 9">EXF-3403</strain>
    </source>
</reference>
<dbReference type="GO" id="GO:0046872">
    <property type="term" value="F:metal ion binding"/>
    <property type="evidence" value="ECO:0007669"/>
    <property type="project" value="UniProtKB-KW"/>
</dbReference>
<dbReference type="PANTHER" id="PTHR33337:SF30">
    <property type="entry name" value="DUF636 DOMAIN PROTEIN (AFU_ORTHOLOGUE AFUA_1G03180)"/>
    <property type="match status" value="1"/>
</dbReference>
<sequence>MAKGSCMCGQVHYEYTVSSFSTSPPTLHTSCSLFQGEPAVTALCHCTDCQKWTGAAYTSNVVVPRTSFKVTKGSPKDYDAKGDSGKINKHWFCANCGSSLYTELEIMPDMTCVKSGSLDGGAANHDIKVEFYNKDRLGYTKPVEGADQKPAFS</sequence>
<protein>
    <recommendedName>
        <fullName evidence="5">CENP-V/GFA domain-containing protein</fullName>
    </recommendedName>
</protein>
<evidence type="ECO:0000313" key="6">
    <source>
        <dbReference type="EMBL" id="THW76854.1"/>
    </source>
</evidence>